<evidence type="ECO:0000313" key="2">
    <source>
        <dbReference type="EMBL" id="SDG21379.1"/>
    </source>
</evidence>
<evidence type="ECO:0000313" key="3">
    <source>
        <dbReference type="Proteomes" id="UP000199045"/>
    </source>
</evidence>
<name>A0A1G7SG27_CHIFI</name>
<proteinExistence type="predicted"/>
<accession>A0A1G7SG27</accession>
<dbReference type="STRING" id="104663.SAMN04488121_103841"/>
<dbReference type="InterPro" id="IPR025361">
    <property type="entry name" value="DUF4265"/>
</dbReference>
<dbReference type="RefSeq" id="WP_089833690.1">
    <property type="nucleotide sequence ID" value="NZ_FNBN01000003.1"/>
</dbReference>
<gene>
    <name evidence="2" type="ORF">SAMN04488121_103841</name>
</gene>
<dbReference type="OrthoDB" id="6200718at2"/>
<dbReference type="EMBL" id="FNBN01000003">
    <property type="protein sequence ID" value="SDG21379.1"/>
    <property type="molecule type" value="Genomic_DNA"/>
</dbReference>
<dbReference type="Pfam" id="PF14085">
    <property type="entry name" value="DUF4265"/>
    <property type="match status" value="1"/>
</dbReference>
<organism evidence="2 3">
    <name type="scientific">Chitinophaga filiformis</name>
    <name type="common">Myxococcus filiformis</name>
    <name type="synonym">Flexibacter filiformis</name>
    <dbReference type="NCBI Taxonomy" id="104663"/>
    <lineage>
        <taxon>Bacteria</taxon>
        <taxon>Pseudomonadati</taxon>
        <taxon>Bacteroidota</taxon>
        <taxon>Chitinophagia</taxon>
        <taxon>Chitinophagales</taxon>
        <taxon>Chitinophagaceae</taxon>
        <taxon>Chitinophaga</taxon>
    </lineage>
</organism>
<sequence length="339" mass="39625">MLLYYPDEILLAIPHNTEYYEGWINHETEYLTVKRHKDHYKLPETPLSAHDLAVGDIVNVVYENGTYFFDGVVEESGYSAVRINIAQKQGGKEVYDMISSLHGEIQVLFGPEYLRINIPPHVDYGPLKEYFLAEDRKRNIFFWETCIRKKHLFDLKTINKFSFWDLIEESYKQSHGDKQQQIIVLTDLLQQFDTEIIIEFEKIFRELIIEADTYKVMAALKIIDGVVSDDSYLYFRCWLISRGRRLFNEVVENPDYLANYDISIANDVDHEALMYVATDAYNRKTGIEEEDDSFPRGIAYAAGLDYDYGAPPTKGTDWTEEELPMLLPRLWQQYNGLSI</sequence>
<dbReference type="Pfam" id="PF14024">
    <property type="entry name" value="DUF4240"/>
    <property type="match status" value="1"/>
</dbReference>
<dbReference type="Proteomes" id="UP000199045">
    <property type="component" value="Unassembled WGS sequence"/>
</dbReference>
<evidence type="ECO:0000259" key="1">
    <source>
        <dbReference type="Pfam" id="PF14024"/>
    </source>
</evidence>
<protein>
    <recommendedName>
        <fullName evidence="1">DUF4240 domain-containing protein</fullName>
    </recommendedName>
</protein>
<dbReference type="AlphaFoldDB" id="A0A1G7SG27"/>
<feature type="domain" description="DUF4240" evidence="1">
    <location>
        <begin position="162"/>
        <end position="283"/>
    </location>
</feature>
<reference evidence="2 3" key="1">
    <citation type="submission" date="2016-10" db="EMBL/GenBank/DDBJ databases">
        <authorList>
            <person name="de Groot N.N."/>
        </authorList>
    </citation>
    <scope>NUCLEOTIDE SEQUENCE [LARGE SCALE GENOMIC DNA]</scope>
    <source>
        <strain evidence="2 3">DSM 527</strain>
    </source>
</reference>
<dbReference type="InterPro" id="IPR025334">
    <property type="entry name" value="DUF4240"/>
</dbReference>